<dbReference type="EMBL" id="MNCJ02000326">
    <property type="protein sequence ID" value="KAF5783390.1"/>
    <property type="molecule type" value="Genomic_DNA"/>
</dbReference>
<evidence type="ECO:0000313" key="1">
    <source>
        <dbReference type="EMBL" id="KAF5783390.1"/>
    </source>
</evidence>
<reference evidence="1" key="2">
    <citation type="submission" date="2020-06" db="EMBL/GenBank/DDBJ databases">
        <title>Helianthus annuus Genome sequencing and assembly Release 2.</title>
        <authorList>
            <person name="Gouzy J."/>
            <person name="Langlade N."/>
            <person name="Munos S."/>
        </authorList>
    </citation>
    <scope>NUCLEOTIDE SEQUENCE</scope>
    <source>
        <tissue evidence="1">Leaves</tissue>
    </source>
</reference>
<proteinExistence type="predicted"/>
<keyword evidence="2" id="KW-1185">Reference proteome</keyword>
<dbReference type="AlphaFoldDB" id="A0A9K3HSN3"/>
<name>A0A9K3HSN3_HELAN</name>
<protein>
    <submittedName>
        <fullName evidence="1">Uncharacterized protein</fullName>
    </submittedName>
</protein>
<dbReference type="Proteomes" id="UP000215914">
    <property type="component" value="Unassembled WGS sequence"/>
</dbReference>
<dbReference type="Gramene" id="mRNA:HanXRQr2_Chr11g0507361">
    <property type="protein sequence ID" value="mRNA:HanXRQr2_Chr11g0507361"/>
    <property type="gene ID" value="HanXRQr2_Chr11g0507361"/>
</dbReference>
<evidence type="ECO:0000313" key="2">
    <source>
        <dbReference type="Proteomes" id="UP000215914"/>
    </source>
</evidence>
<accession>A0A9K3HSN3</accession>
<comment type="caution">
    <text evidence="1">The sequence shown here is derived from an EMBL/GenBank/DDBJ whole genome shotgun (WGS) entry which is preliminary data.</text>
</comment>
<reference evidence="1" key="1">
    <citation type="journal article" date="2017" name="Nature">
        <title>The sunflower genome provides insights into oil metabolism, flowering and Asterid evolution.</title>
        <authorList>
            <person name="Badouin H."/>
            <person name="Gouzy J."/>
            <person name="Grassa C.J."/>
            <person name="Murat F."/>
            <person name="Staton S.E."/>
            <person name="Cottret L."/>
            <person name="Lelandais-Briere C."/>
            <person name="Owens G.L."/>
            <person name="Carrere S."/>
            <person name="Mayjonade B."/>
            <person name="Legrand L."/>
            <person name="Gill N."/>
            <person name="Kane N.C."/>
            <person name="Bowers J.E."/>
            <person name="Hubner S."/>
            <person name="Bellec A."/>
            <person name="Berard A."/>
            <person name="Berges H."/>
            <person name="Blanchet N."/>
            <person name="Boniface M.C."/>
            <person name="Brunel D."/>
            <person name="Catrice O."/>
            <person name="Chaidir N."/>
            <person name="Claudel C."/>
            <person name="Donnadieu C."/>
            <person name="Faraut T."/>
            <person name="Fievet G."/>
            <person name="Helmstetter N."/>
            <person name="King M."/>
            <person name="Knapp S.J."/>
            <person name="Lai Z."/>
            <person name="Le Paslier M.C."/>
            <person name="Lippi Y."/>
            <person name="Lorenzon L."/>
            <person name="Mandel J.R."/>
            <person name="Marage G."/>
            <person name="Marchand G."/>
            <person name="Marquand E."/>
            <person name="Bret-Mestries E."/>
            <person name="Morien E."/>
            <person name="Nambeesan S."/>
            <person name="Nguyen T."/>
            <person name="Pegot-Espagnet P."/>
            <person name="Pouilly N."/>
            <person name="Raftis F."/>
            <person name="Sallet E."/>
            <person name="Schiex T."/>
            <person name="Thomas J."/>
            <person name="Vandecasteele C."/>
            <person name="Vares D."/>
            <person name="Vear F."/>
            <person name="Vautrin S."/>
            <person name="Crespi M."/>
            <person name="Mangin B."/>
            <person name="Burke J.M."/>
            <person name="Salse J."/>
            <person name="Munos S."/>
            <person name="Vincourt P."/>
            <person name="Rieseberg L.H."/>
            <person name="Langlade N.B."/>
        </authorList>
    </citation>
    <scope>NUCLEOTIDE SEQUENCE</scope>
    <source>
        <tissue evidence="1">Leaves</tissue>
    </source>
</reference>
<organism evidence="1 2">
    <name type="scientific">Helianthus annuus</name>
    <name type="common">Common sunflower</name>
    <dbReference type="NCBI Taxonomy" id="4232"/>
    <lineage>
        <taxon>Eukaryota</taxon>
        <taxon>Viridiplantae</taxon>
        <taxon>Streptophyta</taxon>
        <taxon>Embryophyta</taxon>
        <taxon>Tracheophyta</taxon>
        <taxon>Spermatophyta</taxon>
        <taxon>Magnoliopsida</taxon>
        <taxon>eudicotyledons</taxon>
        <taxon>Gunneridae</taxon>
        <taxon>Pentapetalae</taxon>
        <taxon>asterids</taxon>
        <taxon>campanulids</taxon>
        <taxon>Asterales</taxon>
        <taxon>Asteraceae</taxon>
        <taxon>Asteroideae</taxon>
        <taxon>Heliantheae alliance</taxon>
        <taxon>Heliantheae</taxon>
        <taxon>Helianthus</taxon>
    </lineage>
</organism>
<sequence>MLVLIRRSVGQSGLGSAFKFFKVIISQTLGSHKLFFMNIPFKKHFLDMGGQ</sequence>
<gene>
    <name evidence="1" type="ORF">HanXRQr2_Chr11g0507361</name>
</gene>